<protein>
    <submittedName>
        <fullName evidence="1">Uncharacterized protein</fullName>
    </submittedName>
</protein>
<keyword evidence="2" id="KW-1185">Reference proteome</keyword>
<name>A0AAV7WBW9_PLEWA</name>
<evidence type="ECO:0000313" key="2">
    <source>
        <dbReference type="Proteomes" id="UP001066276"/>
    </source>
</evidence>
<dbReference type="EMBL" id="JANPWB010000002">
    <property type="protein sequence ID" value="KAJ1210868.1"/>
    <property type="molecule type" value="Genomic_DNA"/>
</dbReference>
<proteinExistence type="predicted"/>
<dbReference type="AlphaFoldDB" id="A0AAV7WBW9"/>
<evidence type="ECO:0000313" key="1">
    <source>
        <dbReference type="EMBL" id="KAJ1210868.1"/>
    </source>
</evidence>
<accession>A0AAV7WBW9</accession>
<gene>
    <name evidence="1" type="ORF">NDU88_006230</name>
</gene>
<sequence>MPIVLECRVRGIPHALKICSVGKCLSFSNAVREEFHTRCLPARPSEPAPRPEASLKTPASPVNGISAGVGYVAQDVKRFYTVTAVLLPMFCVQKNCITTIRHIENTFSDSVVKTTPFCLLLLSKLHFNKLQPLLADKEVAILKPVSLLLGIRISSQG</sequence>
<organism evidence="1 2">
    <name type="scientific">Pleurodeles waltl</name>
    <name type="common">Iberian ribbed newt</name>
    <dbReference type="NCBI Taxonomy" id="8319"/>
    <lineage>
        <taxon>Eukaryota</taxon>
        <taxon>Metazoa</taxon>
        <taxon>Chordata</taxon>
        <taxon>Craniata</taxon>
        <taxon>Vertebrata</taxon>
        <taxon>Euteleostomi</taxon>
        <taxon>Amphibia</taxon>
        <taxon>Batrachia</taxon>
        <taxon>Caudata</taxon>
        <taxon>Salamandroidea</taxon>
        <taxon>Salamandridae</taxon>
        <taxon>Pleurodelinae</taxon>
        <taxon>Pleurodeles</taxon>
    </lineage>
</organism>
<comment type="caution">
    <text evidence="1">The sequence shown here is derived from an EMBL/GenBank/DDBJ whole genome shotgun (WGS) entry which is preliminary data.</text>
</comment>
<dbReference type="Proteomes" id="UP001066276">
    <property type="component" value="Chromosome 1_2"/>
</dbReference>
<reference evidence="1" key="1">
    <citation type="journal article" date="2022" name="bioRxiv">
        <title>Sequencing and chromosome-scale assembly of the giantPleurodeles waltlgenome.</title>
        <authorList>
            <person name="Brown T."/>
            <person name="Elewa A."/>
            <person name="Iarovenko S."/>
            <person name="Subramanian E."/>
            <person name="Araus A.J."/>
            <person name="Petzold A."/>
            <person name="Susuki M."/>
            <person name="Suzuki K.-i.T."/>
            <person name="Hayashi T."/>
            <person name="Toyoda A."/>
            <person name="Oliveira C."/>
            <person name="Osipova E."/>
            <person name="Leigh N.D."/>
            <person name="Simon A."/>
            <person name="Yun M.H."/>
        </authorList>
    </citation>
    <scope>NUCLEOTIDE SEQUENCE</scope>
    <source>
        <strain evidence="1">20211129_DDA</strain>
        <tissue evidence="1">Liver</tissue>
    </source>
</reference>